<evidence type="ECO:0000256" key="4">
    <source>
        <dbReference type="ARBA" id="ARBA00022989"/>
    </source>
</evidence>
<dbReference type="GO" id="GO:0012505">
    <property type="term" value="C:endomembrane system"/>
    <property type="evidence" value="ECO:0007669"/>
    <property type="project" value="UniProtKB-SubCell"/>
</dbReference>
<dbReference type="EMBL" id="HBED01033715">
    <property type="protein sequence ID" value="CAD8318119.1"/>
    <property type="molecule type" value="Transcribed_RNA"/>
</dbReference>
<keyword evidence="2" id="KW-0444">Lipid biosynthesis</keyword>
<feature type="transmembrane region" description="Helical" evidence="9">
    <location>
        <begin position="146"/>
        <end position="171"/>
    </location>
</feature>
<sequence>MSYSLQEDEIAWLNFFVLLVSSAIFLHFYVLSAQPASLEKRVGPRAYDLCARYRFVSSIFMFVAMGSYIAYYFYPLPGVPLPRTFPWPWWMSALAAAFIGIPCSCLMWLGVKDAGEETMHPKKDHALYGGIYTLIRHPQGAGEMPLWWSIAFLLNSPFLVIFSFVYVPVWLLMLLAEERDLVIRYGKPYVEYQKRTGFIFPKRKDETKQKKAR</sequence>
<protein>
    <recommendedName>
        <fullName evidence="11">Protein-S-isoprenylcysteine O-methyltransferase</fullName>
    </recommendedName>
</protein>
<evidence type="ECO:0000256" key="6">
    <source>
        <dbReference type="ARBA" id="ARBA00023136"/>
    </source>
</evidence>
<proteinExistence type="predicted"/>
<keyword evidence="3 9" id="KW-0812">Transmembrane</keyword>
<name>A0A7R9ZCM5_9STRA</name>
<evidence type="ECO:0008006" key="11">
    <source>
        <dbReference type="Google" id="ProtNLM"/>
    </source>
</evidence>
<evidence type="ECO:0000256" key="3">
    <source>
        <dbReference type="ARBA" id="ARBA00022692"/>
    </source>
</evidence>
<dbReference type="UniPathway" id="UPA00753"/>
<evidence type="ECO:0000256" key="1">
    <source>
        <dbReference type="ARBA" id="ARBA00004127"/>
    </source>
</evidence>
<keyword evidence="6 9" id="KW-0472">Membrane</keyword>
<evidence type="ECO:0000256" key="8">
    <source>
        <dbReference type="ARBA" id="ARBA00023264"/>
    </source>
</evidence>
<dbReference type="InterPro" id="IPR007318">
    <property type="entry name" value="Phopholipid_MeTrfase"/>
</dbReference>
<gene>
    <name evidence="10" type="ORF">TDUB1175_LOCUS16914</name>
</gene>
<accession>A0A7R9ZCM5</accession>
<dbReference type="Gene3D" id="1.20.120.1630">
    <property type="match status" value="1"/>
</dbReference>
<evidence type="ECO:0000256" key="9">
    <source>
        <dbReference type="SAM" id="Phobius"/>
    </source>
</evidence>
<feature type="transmembrane region" description="Helical" evidence="9">
    <location>
        <begin position="89"/>
        <end position="111"/>
    </location>
</feature>
<keyword evidence="7" id="KW-0594">Phospholipid biosynthesis</keyword>
<evidence type="ECO:0000256" key="5">
    <source>
        <dbReference type="ARBA" id="ARBA00023098"/>
    </source>
</evidence>
<evidence type="ECO:0000313" key="10">
    <source>
        <dbReference type="EMBL" id="CAD8318119.1"/>
    </source>
</evidence>
<dbReference type="AlphaFoldDB" id="A0A7R9ZCM5"/>
<evidence type="ECO:0000256" key="2">
    <source>
        <dbReference type="ARBA" id="ARBA00022516"/>
    </source>
</evidence>
<keyword evidence="4 9" id="KW-1133">Transmembrane helix</keyword>
<keyword evidence="8" id="KW-1208">Phospholipid metabolism</keyword>
<dbReference type="Pfam" id="PF04191">
    <property type="entry name" value="PEMT"/>
    <property type="match status" value="1"/>
</dbReference>
<feature type="transmembrane region" description="Helical" evidence="9">
    <location>
        <begin position="12"/>
        <end position="32"/>
    </location>
</feature>
<dbReference type="GO" id="GO:0006656">
    <property type="term" value="P:phosphatidylcholine biosynthetic process"/>
    <property type="evidence" value="ECO:0007669"/>
    <property type="project" value="UniProtKB-UniPathway"/>
</dbReference>
<feature type="transmembrane region" description="Helical" evidence="9">
    <location>
        <begin position="53"/>
        <end position="74"/>
    </location>
</feature>
<evidence type="ECO:0000256" key="7">
    <source>
        <dbReference type="ARBA" id="ARBA00023209"/>
    </source>
</evidence>
<comment type="subcellular location">
    <subcellularLocation>
        <location evidence="1">Endomembrane system</location>
        <topology evidence="1">Multi-pass membrane protein</topology>
    </subcellularLocation>
</comment>
<organism evidence="10">
    <name type="scientific">Pseudictyota dubia</name>
    <dbReference type="NCBI Taxonomy" id="2749911"/>
    <lineage>
        <taxon>Eukaryota</taxon>
        <taxon>Sar</taxon>
        <taxon>Stramenopiles</taxon>
        <taxon>Ochrophyta</taxon>
        <taxon>Bacillariophyta</taxon>
        <taxon>Mediophyceae</taxon>
        <taxon>Biddulphiophycidae</taxon>
        <taxon>Eupodiscales</taxon>
        <taxon>Odontellaceae</taxon>
        <taxon>Pseudictyota</taxon>
    </lineage>
</organism>
<keyword evidence="5" id="KW-0443">Lipid metabolism</keyword>
<reference evidence="10" key="1">
    <citation type="submission" date="2021-01" db="EMBL/GenBank/DDBJ databases">
        <authorList>
            <person name="Corre E."/>
            <person name="Pelletier E."/>
            <person name="Niang G."/>
            <person name="Scheremetjew M."/>
            <person name="Finn R."/>
            <person name="Kale V."/>
            <person name="Holt S."/>
            <person name="Cochrane G."/>
            <person name="Meng A."/>
            <person name="Brown T."/>
            <person name="Cohen L."/>
        </authorList>
    </citation>
    <scope>NUCLEOTIDE SEQUENCE</scope>
    <source>
        <strain evidence="10">CCMP147</strain>
    </source>
</reference>